<dbReference type="InterPro" id="IPR036318">
    <property type="entry name" value="FAD-bd_PCMH-like_sf"/>
</dbReference>
<keyword evidence="5" id="KW-1185">Reference proteome</keyword>
<accession>A0ABR1P221</accession>
<dbReference type="PANTHER" id="PTHR13878">
    <property type="entry name" value="GULONOLACTONE OXIDASE"/>
    <property type="match status" value="1"/>
</dbReference>
<evidence type="ECO:0000259" key="3">
    <source>
        <dbReference type="PROSITE" id="PS51387"/>
    </source>
</evidence>
<dbReference type="InterPro" id="IPR016166">
    <property type="entry name" value="FAD-bd_PCMH"/>
</dbReference>
<comment type="caution">
    <text evidence="4">The sequence shown here is derived from an EMBL/GenBank/DDBJ whole genome shotgun (WGS) entry which is preliminary data.</text>
</comment>
<keyword evidence="2" id="KW-0560">Oxidoreductase</keyword>
<protein>
    <recommendedName>
        <fullName evidence="3">FAD-binding PCMH-type domain-containing protein</fullName>
    </recommendedName>
</protein>
<dbReference type="EMBL" id="JAKNSF020000057">
    <property type="protein sequence ID" value="KAK7724450.1"/>
    <property type="molecule type" value="Genomic_DNA"/>
</dbReference>
<feature type="domain" description="FAD-binding PCMH-type" evidence="3">
    <location>
        <begin position="22"/>
        <end position="203"/>
    </location>
</feature>
<evidence type="ECO:0000256" key="1">
    <source>
        <dbReference type="ARBA" id="ARBA00005466"/>
    </source>
</evidence>
<comment type="similarity">
    <text evidence="1">Belongs to the oxygen-dependent FAD-linked oxidoreductase family.</text>
</comment>
<dbReference type="InterPro" id="IPR012951">
    <property type="entry name" value="BBE"/>
</dbReference>
<evidence type="ECO:0000313" key="5">
    <source>
        <dbReference type="Proteomes" id="UP001430848"/>
    </source>
</evidence>
<gene>
    <name evidence="4" type="ORF">SLS63_008707</name>
</gene>
<dbReference type="Gene3D" id="3.30.465.10">
    <property type="match status" value="2"/>
</dbReference>
<name>A0ABR1P221_DIAER</name>
<dbReference type="InterPro" id="IPR016169">
    <property type="entry name" value="FAD-bd_PCMH_sub2"/>
</dbReference>
<evidence type="ECO:0000256" key="2">
    <source>
        <dbReference type="ARBA" id="ARBA00023002"/>
    </source>
</evidence>
<dbReference type="InterPro" id="IPR006094">
    <property type="entry name" value="Oxid_FAD_bind_N"/>
</dbReference>
<reference evidence="4 5" key="1">
    <citation type="submission" date="2024-02" db="EMBL/GenBank/DDBJ databases">
        <title>De novo assembly and annotation of 12 fungi associated with fruit tree decline syndrome in Ontario, Canada.</title>
        <authorList>
            <person name="Sulman M."/>
            <person name="Ellouze W."/>
            <person name="Ilyukhin E."/>
        </authorList>
    </citation>
    <scope>NUCLEOTIDE SEQUENCE [LARGE SCALE GENOMIC DNA]</scope>
    <source>
        <strain evidence="4 5">M169</strain>
    </source>
</reference>
<dbReference type="PROSITE" id="PS51387">
    <property type="entry name" value="FAD_PCMH"/>
    <property type="match status" value="1"/>
</dbReference>
<dbReference type="Pfam" id="PF08031">
    <property type="entry name" value="BBE"/>
    <property type="match status" value="1"/>
</dbReference>
<sequence length="479" mass="50804">MSPYWQNNSCSPFLGPSGSCKLGNLASYAIDVRNPKDAIAGVNFARANNIRLTIKNTGHDFLGRSSGAGSLALWTHNLRDIEVIKKYKSSASPYRGPAMRIGAAIENQDLYAAADAHGYRAVGGSCPTVGASGGFSQSGGHGPLGSKYGLGSDQVLEFEVVTAEGKLVVASPTENSGLYWALAGGGPGNLGVIMSVTVKVFPDGPVAGASFSFANTDDGAFWSAITAWLRHLVVLDAIPGFTSLWAFTAQGFALQYATLPEANATQIQVALAPFLQQVAALNLTLLSNVTATNPSFLRHYSQFATQSYDTNNSIGGRLVSRSAVQTNLPALVDAMRDIVVNSQAVGGSQIAGIAINVGHARVGNKPSSNSVLPAWRDALFTMTIGIPLPQDADWARISAGQRQLNVWQDRLRAVTPGGGTYMSEATFDNVNWKEDYFGANYKRLLSAKTRYDPDGVFWANAAVGSDAWKIDDNGRLCRA</sequence>
<dbReference type="Pfam" id="PF01565">
    <property type="entry name" value="FAD_binding_4"/>
    <property type="match status" value="1"/>
</dbReference>
<evidence type="ECO:0000313" key="4">
    <source>
        <dbReference type="EMBL" id="KAK7724450.1"/>
    </source>
</evidence>
<dbReference type="Proteomes" id="UP001430848">
    <property type="component" value="Unassembled WGS sequence"/>
</dbReference>
<proteinExistence type="inferred from homology"/>
<dbReference type="InterPro" id="IPR050432">
    <property type="entry name" value="FAD-linked_Oxidoreductases_BP"/>
</dbReference>
<dbReference type="PANTHER" id="PTHR13878:SF91">
    <property type="entry name" value="FAD BINDING DOMAIN PROTEIN (AFU_ORTHOLOGUE AFUA_6G12070)-RELATED"/>
    <property type="match status" value="1"/>
</dbReference>
<organism evidence="4 5">
    <name type="scientific">Diaporthe eres</name>
    <name type="common">Phomopsis oblonga</name>
    <dbReference type="NCBI Taxonomy" id="83184"/>
    <lineage>
        <taxon>Eukaryota</taxon>
        <taxon>Fungi</taxon>
        <taxon>Dikarya</taxon>
        <taxon>Ascomycota</taxon>
        <taxon>Pezizomycotina</taxon>
        <taxon>Sordariomycetes</taxon>
        <taxon>Sordariomycetidae</taxon>
        <taxon>Diaporthales</taxon>
        <taxon>Diaporthaceae</taxon>
        <taxon>Diaporthe</taxon>
        <taxon>Diaporthe eres species complex</taxon>
    </lineage>
</organism>
<dbReference type="SUPFAM" id="SSF56176">
    <property type="entry name" value="FAD-binding/transporter-associated domain-like"/>
    <property type="match status" value="1"/>
</dbReference>